<dbReference type="RefSeq" id="WP_238240988.1">
    <property type="nucleotide sequence ID" value="NZ_BPQQ01000084.1"/>
</dbReference>
<accession>A0ABQ4SK87</accession>
<reference evidence="1" key="2">
    <citation type="submission" date="2021-08" db="EMBL/GenBank/DDBJ databases">
        <authorList>
            <person name="Tani A."/>
            <person name="Ola A."/>
            <person name="Ogura Y."/>
            <person name="Katsura K."/>
            <person name="Hayashi T."/>
        </authorList>
    </citation>
    <scope>NUCLEOTIDE SEQUENCE</scope>
    <source>
        <strain evidence="1">DSM 17168</strain>
    </source>
</reference>
<proteinExistence type="predicted"/>
<reference evidence="1" key="1">
    <citation type="journal article" date="2021" name="Front. Microbiol.">
        <title>Comprehensive Comparative Genomics and Phenotyping of Methylobacterium Species.</title>
        <authorList>
            <person name="Alessa O."/>
            <person name="Ogura Y."/>
            <person name="Fujitani Y."/>
            <person name="Takami H."/>
            <person name="Hayashi T."/>
            <person name="Sahin N."/>
            <person name="Tani A."/>
        </authorList>
    </citation>
    <scope>NUCLEOTIDE SEQUENCE</scope>
    <source>
        <strain evidence="1">DSM 17168</strain>
    </source>
</reference>
<evidence type="ECO:0000313" key="2">
    <source>
        <dbReference type="Proteomes" id="UP001055153"/>
    </source>
</evidence>
<organism evidence="1 2">
    <name type="scientific">Methylobacterium isbiliense</name>
    <dbReference type="NCBI Taxonomy" id="315478"/>
    <lineage>
        <taxon>Bacteria</taxon>
        <taxon>Pseudomonadati</taxon>
        <taxon>Pseudomonadota</taxon>
        <taxon>Alphaproteobacteria</taxon>
        <taxon>Hyphomicrobiales</taxon>
        <taxon>Methylobacteriaceae</taxon>
        <taxon>Methylobacterium</taxon>
    </lineage>
</organism>
<name>A0ABQ4SK87_9HYPH</name>
<dbReference type="Proteomes" id="UP001055153">
    <property type="component" value="Unassembled WGS sequence"/>
</dbReference>
<sequence length="77" mass="8580">MTYDLVKQLYPGAPAQLGARVRERASGRLGRIIPPVPGTGEQVRVRFDDEILPRNVHPPALDFVDAEVVPLRRPHDS</sequence>
<dbReference type="EMBL" id="BPQQ01000084">
    <property type="protein sequence ID" value="GJE03600.1"/>
    <property type="molecule type" value="Genomic_DNA"/>
</dbReference>
<evidence type="ECO:0000313" key="1">
    <source>
        <dbReference type="EMBL" id="GJE03600.1"/>
    </source>
</evidence>
<protein>
    <submittedName>
        <fullName evidence="1">Uncharacterized protein</fullName>
    </submittedName>
</protein>
<keyword evidence="2" id="KW-1185">Reference proteome</keyword>
<gene>
    <name evidence="1" type="ORF">GMJLKIPL_5557</name>
</gene>
<comment type="caution">
    <text evidence="1">The sequence shown here is derived from an EMBL/GenBank/DDBJ whole genome shotgun (WGS) entry which is preliminary data.</text>
</comment>